<evidence type="ECO:0000256" key="6">
    <source>
        <dbReference type="SAM" id="MobiDB-lite"/>
    </source>
</evidence>
<evidence type="ECO:0000313" key="8">
    <source>
        <dbReference type="EMBL" id="CAG7704879.1"/>
    </source>
</evidence>
<reference evidence="8" key="1">
    <citation type="submission" date="2021-06" db="EMBL/GenBank/DDBJ databases">
        <authorList>
            <person name="Hodson N. C."/>
            <person name="Mongue J. A."/>
            <person name="Jaron S. K."/>
        </authorList>
    </citation>
    <scope>NUCLEOTIDE SEQUENCE</scope>
</reference>
<comment type="caution">
    <text evidence="8">The sequence shown here is derived from an EMBL/GenBank/DDBJ whole genome shotgun (WGS) entry which is preliminary data.</text>
</comment>
<feature type="region of interest" description="Disordered" evidence="6">
    <location>
        <begin position="190"/>
        <end position="211"/>
    </location>
</feature>
<sequence>MVIGGSGMDPKANLFVRDEEEDENNHPNLIASQLSNNRDGFESQLQIQIGPSGGKILACRRRSSNEGSGSSKNFMSHGNAIAMQQKMNEELIAAQLERKNKLEDVLSSEKIRLVKLRNQVLTLRSRLQLQRSPELERLRAENKKLMMECEYMTDQVDMYNNGSIPLGETSEEFYRDIYPGQDANALVRNSSERGRWSSGRGKPPPRPPPPRILALPRQKENQSGEWCCSMCTFRNHPDLSQCEQCQMVRVQPSYVFPRMESRRD</sequence>
<feature type="domain" description="RanBP2-type" evidence="7">
    <location>
        <begin position="222"/>
        <end position="251"/>
    </location>
</feature>
<keyword evidence="1" id="KW-0479">Metal-binding</keyword>
<dbReference type="PROSITE" id="PS01358">
    <property type="entry name" value="ZF_RANBP2_1"/>
    <property type="match status" value="1"/>
</dbReference>
<evidence type="ECO:0000256" key="4">
    <source>
        <dbReference type="PROSITE-ProRule" id="PRU00322"/>
    </source>
</evidence>
<accession>A0A8J2NUS4</accession>
<dbReference type="PROSITE" id="PS50199">
    <property type="entry name" value="ZF_RANBP2_2"/>
    <property type="match status" value="1"/>
</dbReference>
<evidence type="ECO:0000256" key="1">
    <source>
        <dbReference type="ARBA" id="ARBA00022723"/>
    </source>
</evidence>
<keyword evidence="9" id="KW-1185">Reference proteome</keyword>
<keyword evidence="3" id="KW-0862">Zinc</keyword>
<evidence type="ECO:0000256" key="5">
    <source>
        <dbReference type="SAM" id="Coils"/>
    </source>
</evidence>
<dbReference type="PANTHER" id="PTHR46253:SF1">
    <property type="entry name" value="TAB2"/>
    <property type="match status" value="1"/>
</dbReference>
<dbReference type="OrthoDB" id="6367910at2759"/>
<keyword evidence="5" id="KW-0175">Coiled coil</keyword>
<dbReference type="Proteomes" id="UP000708208">
    <property type="component" value="Unassembled WGS sequence"/>
</dbReference>
<feature type="compositionally biased region" description="Pro residues" evidence="6">
    <location>
        <begin position="202"/>
        <end position="211"/>
    </location>
</feature>
<evidence type="ECO:0000259" key="7">
    <source>
        <dbReference type="PROSITE" id="PS50199"/>
    </source>
</evidence>
<dbReference type="PANTHER" id="PTHR46253">
    <property type="entry name" value="TGF-BETA-ACTIVATED KINASE 1 AND MAP3K7-BINDING PROTEIN TAB"/>
    <property type="match status" value="1"/>
</dbReference>
<evidence type="ECO:0000256" key="3">
    <source>
        <dbReference type="ARBA" id="ARBA00022833"/>
    </source>
</evidence>
<name>A0A8J2NUS4_9HEXA</name>
<gene>
    <name evidence="8" type="ORF">AFUS01_LOCUS4600</name>
</gene>
<proteinExistence type="predicted"/>
<dbReference type="SMART" id="SM00547">
    <property type="entry name" value="ZnF_RBZ"/>
    <property type="match status" value="1"/>
</dbReference>
<evidence type="ECO:0000313" key="9">
    <source>
        <dbReference type="Proteomes" id="UP000708208"/>
    </source>
</evidence>
<dbReference type="AlphaFoldDB" id="A0A8J2NUS4"/>
<organism evidence="8 9">
    <name type="scientific">Allacma fusca</name>
    <dbReference type="NCBI Taxonomy" id="39272"/>
    <lineage>
        <taxon>Eukaryota</taxon>
        <taxon>Metazoa</taxon>
        <taxon>Ecdysozoa</taxon>
        <taxon>Arthropoda</taxon>
        <taxon>Hexapoda</taxon>
        <taxon>Collembola</taxon>
        <taxon>Symphypleona</taxon>
        <taxon>Sminthuridae</taxon>
        <taxon>Allacma</taxon>
    </lineage>
</organism>
<protein>
    <recommendedName>
        <fullName evidence="7">RanBP2-type domain-containing protein</fullName>
    </recommendedName>
</protein>
<feature type="coiled-coil region" evidence="5">
    <location>
        <begin position="99"/>
        <end position="155"/>
    </location>
</feature>
<evidence type="ECO:0000256" key="2">
    <source>
        <dbReference type="ARBA" id="ARBA00022771"/>
    </source>
</evidence>
<keyword evidence="2 4" id="KW-0863">Zinc-finger</keyword>
<dbReference type="EMBL" id="CAJVCH010028733">
    <property type="protein sequence ID" value="CAG7704879.1"/>
    <property type="molecule type" value="Genomic_DNA"/>
</dbReference>
<dbReference type="GO" id="GO:0008270">
    <property type="term" value="F:zinc ion binding"/>
    <property type="evidence" value="ECO:0007669"/>
    <property type="project" value="UniProtKB-KW"/>
</dbReference>
<dbReference type="InterPro" id="IPR001876">
    <property type="entry name" value="Znf_RanBP2"/>
</dbReference>